<sequence>MPTSPQELSEHATAFLSDAGIAPGLKNRGLNNVSLGPKFSLRTLLLVTALGAAVAAAAGIAYRAAPAGSRATLLTCWLTIAAVHVSYLAFQWRAHTRRLTLAGPIRFTLQRPDLRNDSNAAIILAAFVFVCFASLLVLSLSMAVLFTLHSIDMRSGPGVVPTTCFGVIVGFMMVAAIHFLYRPFAHARPILLGDQGVIVRRRVLRWQTFKRASWHHLLPNWLMLYGSGRKYAAAVPDALKTEVEALVAARTRFEVDQTKLAPGR</sequence>
<proteinExistence type="predicted"/>
<feature type="transmembrane region" description="Helical" evidence="1">
    <location>
        <begin position="158"/>
        <end position="181"/>
    </location>
</feature>
<keyword evidence="1" id="KW-1133">Transmembrane helix</keyword>
<dbReference type="RefSeq" id="WP_152101351.1">
    <property type="nucleotide sequence ID" value="NZ_AP021861.1"/>
</dbReference>
<keyword evidence="1" id="KW-0812">Transmembrane</keyword>
<evidence type="ECO:0000313" key="2">
    <source>
        <dbReference type="EMBL" id="BBO36116.1"/>
    </source>
</evidence>
<accession>A0A5K7XMN3</accession>
<dbReference type="AlphaFoldDB" id="A0A5K7XMN3"/>
<name>A0A5K7XMN3_9BACT</name>
<evidence type="ECO:0000256" key="1">
    <source>
        <dbReference type="SAM" id="Phobius"/>
    </source>
</evidence>
<organism evidence="2 3">
    <name type="scientific">Lacipirellula parvula</name>
    <dbReference type="NCBI Taxonomy" id="2650471"/>
    <lineage>
        <taxon>Bacteria</taxon>
        <taxon>Pseudomonadati</taxon>
        <taxon>Planctomycetota</taxon>
        <taxon>Planctomycetia</taxon>
        <taxon>Pirellulales</taxon>
        <taxon>Lacipirellulaceae</taxon>
        <taxon>Lacipirellula</taxon>
    </lineage>
</organism>
<dbReference type="EMBL" id="AP021861">
    <property type="protein sequence ID" value="BBO36116.1"/>
    <property type="molecule type" value="Genomic_DNA"/>
</dbReference>
<gene>
    <name evidence="2" type="ORF">PLANPX_5728</name>
</gene>
<feature type="transmembrane region" description="Helical" evidence="1">
    <location>
        <begin position="71"/>
        <end position="90"/>
    </location>
</feature>
<feature type="transmembrane region" description="Helical" evidence="1">
    <location>
        <begin position="44"/>
        <end position="65"/>
    </location>
</feature>
<feature type="transmembrane region" description="Helical" evidence="1">
    <location>
        <begin position="120"/>
        <end position="146"/>
    </location>
</feature>
<evidence type="ECO:0000313" key="3">
    <source>
        <dbReference type="Proteomes" id="UP000326837"/>
    </source>
</evidence>
<keyword evidence="3" id="KW-1185">Reference proteome</keyword>
<protein>
    <submittedName>
        <fullName evidence="2">Uncharacterized protein</fullName>
    </submittedName>
</protein>
<dbReference type="Proteomes" id="UP000326837">
    <property type="component" value="Chromosome"/>
</dbReference>
<keyword evidence="1" id="KW-0472">Membrane</keyword>
<reference evidence="3" key="1">
    <citation type="submission" date="2019-10" db="EMBL/GenBank/DDBJ databases">
        <title>Lacipirellula parvula gen. nov., sp. nov., representing a lineage of planctomycetes widespread in freshwater anoxic habitats, and description of the family Lacipirellulaceae.</title>
        <authorList>
            <person name="Dedysh S.N."/>
            <person name="Kulichevskaya I.S."/>
            <person name="Beletsky A.V."/>
            <person name="Rakitin A.L."/>
            <person name="Mardanov A.V."/>
            <person name="Ivanova A.A."/>
            <person name="Saltykova V.X."/>
            <person name="Rijpstra W.I.C."/>
            <person name="Sinninghe Damste J.S."/>
            <person name="Ravin N.V."/>
        </authorList>
    </citation>
    <scope>NUCLEOTIDE SEQUENCE [LARGE SCALE GENOMIC DNA]</scope>
    <source>
        <strain evidence="3">PX69</strain>
    </source>
</reference>
<dbReference type="KEGG" id="lpav:PLANPX_5728"/>